<protein>
    <submittedName>
        <fullName evidence="1">Uncharacterized protein</fullName>
    </submittedName>
</protein>
<dbReference type="Proteomes" id="UP000663859">
    <property type="component" value="Unassembled WGS sequence"/>
</dbReference>
<organism evidence="1 2">
    <name type="scientific">Candidatus Methylacidithermus pantelleriae</name>
    <dbReference type="NCBI Taxonomy" id="2744239"/>
    <lineage>
        <taxon>Bacteria</taxon>
        <taxon>Pseudomonadati</taxon>
        <taxon>Verrucomicrobiota</taxon>
        <taxon>Methylacidiphilae</taxon>
        <taxon>Methylacidiphilales</taxon>
        <taxon>Methylacidiphilaceae</taxon>
        <taxon>Candidatus Methylacidithermus</taxon>
    </lineage>
</organism>
<keyword evidence="2" id="KW-1185">Reference proteome</keyword>
<comment type="caution">
    <text evidence="1">The sequence shown here is derived from an EMBL/GenBank/DDBJ whole genome shotgun (WGS) entry which is preliminary data.</text>
</comment>
<accession>A0A8J2FNV7</accession>
<dbReference type="AlphaFoldDB" id="A0A8J2FNV7"/>
<gene>
    <name evidence="1" type="ORF">MPNT_270001</name>
</gene>
<sequence length="79" mass="8946">MMLRMAGWLLLPFDGLLGENLELRKAVQRFFMSLAAVVALGYEIARNDVFESMAGISQPLVDRKVKAEIKQTVETTRIF</sequence>
<proteinExistence type="predicted"/>
<reference evidence="1" key="1">
    <citation type="submission" date="2021-02" db="EMBL/GenBank/DDBJ databases">
        <authorList>
            <person name="Cremers G."/>
            <person name="Picone N."/>
        </authorList>
    </citation>
    <scope>NUCLEOTIDE SEQUENCE</scope>
    <source>
        <strain evidence="1">PQ17</strain>
    </source>
</reference>
<evidence type="ECO:0000313" key="1">
    <source>
        <dbReference type="EMBL" id="CAF0698390.1"/>
    </source>
</evidence>
<dbReference type="EMBL" id="CAJNOB010000020">
    <property type="protein sequence ID" value="CAF0698390.1"/>
    <property type="molecule type" value="Genomic_DNA"/>
</dbReference>
<evidence type="ECO:0000313" key="2">
    <source>
        <dbReference type="Proteomes" id="UP000663859"/>
    </source>
</evidence>
<name>A0A8J2FNV7_9BACT</name>